<accession>A0A8A7K6K5</accession>
<dbReference type="EMBL" id="CP046640">
    <property type="protein sequence ID" value="QTL96800.1"/>
    <property type="molecule type" value="Genomic_DNA"/>
</dbReference>
<keyword evidence="3" id="KW-1185">Reference proteome</keyword>
<gene>
    <name evidence="2" type="ORF">GM661_01825</name>
</gene>
<proteinExistence type="predicted"/>
<dbReference type="KEGG" id="ifn:GM661_01825"/>
<sequence length="166" mass="19359">MYKKEIINEMKNYFGDDHKRIQHALKVTSYAEKLISLHQEKDINQEVIIYSAILHDIGIKNAEKKYNSSAPKYQEIEGPPVARDILNRFPIEELIIKEVCEIIGNHHSPGKFNSNNFKILYDADWLVNLPDEYDLSAKNKEEIIRVIDKLYLSEAGKRLAKRQFLS</sequence>
<dbReference type="InterPro" id="IPR003607">
    <property type="entry name" value="HD/PDEase_dom"/>
</dbReference>
<organism evidence="2 3">
    <name type="scientific">Iocasia fonsfrigidae</name>
    <dbReference type="NCBI Taxonomy" id="2682810"/>
    <lineage>
        <taxon>Bacteria</taxon>
        <taxon>Bacillati</taxon>
        <taxon>Bacillota</taxon>
        <taxon>Clostridia</taxon>
        <taxon>Halanaerobiales</taxon>
        <taxon>Halanaerobiaceae</taxon>
        <taxon>Iocasia</taxon>
    </lineage>
</organism>
<dbReference type="Proteomes" id="UP000665020">
    <property type="component" value="Chromosome"/>
</dbReference>
<dbReference type="InterPro" id="IPR006674">
    <property type="entry name" value="HD_domain"/>
</dbReference>
<dbReference type="AlphaFoldDB" id="A0A8A7K6K5"/>
<feature type="domain" description="HD" evidence="1">
    <location>
        <begin position="20"/>
        <end position="128"/>
    </location>
</feature>
<dbReference type="CDD" id="cd00077">
    <property type="entry name" value="HDc"/>
    <property type="match status" value="1"/>
</dbReference>
<evidence type="ECO:0000313" key="2">
    <source>
        <dbReference type="EMBL" id="QTL96800.1"/>
    </source>
</evidence>
<name>A0A8A7K6K5_9FIRM</name>
<dbReference type="Pfam" id="PF01966">
    <property type="entry name" value="HD"/>
    <property type="match status" value="1"/>
</dbReference>
<evidence type="ECO:0000259" key="1">
    <source>
        <dbReference type="Pfam" id="PF01966"/>
    </source>
</evidence>
<evidence type="ECO:0000313" key="3">
    <source>
        <dbReference type="Proteomes" id="UP000665020"/>
    </source>
</evidence>
<reference evidence="2" key="1">
    <citation type="submission" date="2019-12" db="EMBL/GenBank/DDBJ databases">
        <authorList>
            <person name="zhang j."/>
            <person name="sun C.M."/>
        </authorList>
    </citation>
    <scope>NUCLEOTIDE SEQUENCE</scope>
    <source>
        <strain evidence="2">NS-1</strain>
    </source>
</reference>
<protein>
    <submittedName>
        <fullName evidence="2">HD domain-containing protein</fullName>
    </submittedName>
</protein>
<dbReference type="RefSeq" id="WP_230868489.1">
    <property type="nucleotide sequence ID" value="NZ_CP046640.1"/>
</dbReference>
<dbReference type="Gene3D" id="1.10.3210.10">
    <property type="entry name" value="Hypothetical protein af1432"/>
    <property type="match status" value="1"/>
</dbReference>
<dbReference type="SUPFAM" id="SSF109604">
    <property type="entry name" value="HD-domain/PDEase-like"/>
    <property type="match status" value="1"/>
</dbReference>